<keyword evidence="5" id="KW-1185">Reference proteome</keyword>
<dbReference type="AlphaFoldDB" id="A0A9X3BAH5"/>
<reference evidence="4" key="1">
    <citation type="submission" date="2022-08" db="EMBL/GenBank/DDBJ databases">
        <title>Chelativorans sichuanense sp. nov., a paraffin oil-degrading bacterium isolated from a mixture of oil-based drill cuttings and paddy soil.</title>
        <authorList>
            <person name="Yu J."/>
            <person name="Liu H."/>
            <person name="Chen Q."/>
        </authorList>
    </citation>
    <scope>NUCLEOTIDE SEQUENCE</scope>
    <source>
        <strain evidence="4">SCAU 2101</strain>
    </source>
</reference>
<dbReference type="SUPFAM" id="SSF56563">
    <property type="entry name" value="Major capsid protein gp5"/>
    <property type="match status" value="1"/>
</dbReference>
<evidence type="ECO:0000256" key="2">
    <source>
        <dbReference type="SAM" id="Coils"/>
    </source>
</evidence>
<organism evidence="4 5">
    <name type="scientific">Chelativorans petroleitrophicus</name>
    <dbReference type="NCBI Taxonomy" id="2975484"/>
    <lineage>
        <taxon>Bacteria</taxon>
        <taxon>Pseudomonadati</taxon>
        <taxon>Pseudomonadota</taxon>
        <taxon>Alphaproteobacteria</taxon>
        <taxon>Hyphomicrobiales</taxon>
        <taxon>Phyllobacteriaceae</taxon>
        <taxon>Chelativorans</taxon>
    </lineage>
</organism>
<comment type="caution">
    <text evidence="4">The sequence shown here is derived from an EMBL/GenBank/DDBJ whole genome shotgun (WGS) entry which is preliminary data.</text>
</comment>
<protein>
    <submittedName>
        <fullName evidence="4">Phage major capsid protein</fullName>
    </submittedName>
</protein>
<evidence type="ECO:0000313" key="4">
    <source>
        <dbReference type="EMBL" id="MCT8992046.1"/>
    </source>
</evidence>
<dbReference type="EMBL" id="JAODNV010000023">
    <property type="protein sequence ID" value="MCT8992046.1"/>
    <property type="molecule type" value="Genomic_DNA"/>
</dbReference>
<dbReference type="RefSeq" id="WP_261516998.1">
    <property type="nucleotide sequence ID" value="NZ_JAODNV010000023.1"/>
</dbReference>
<comment type="subcellular location">
    <subcellularLocation>
        <location evidence="1">Virion</location>
    </subcellularLocation>
</comment>
<dbReference type="Gene3D" id="3.30.2400.10">
    <property type="entry name" value="Major capsid protein gp5"/>
    <property type="match status" value="1"/>
</dbReference>
<dbReference type="NCBIfam" id="TIGR01554">
    <property type="entry name" value="major_cap_HK97"/>
    <property type="match status" value="1"/>
</dbReference>
<evidence type="ECO:0000256" key="1">
    <source>
        <dbReference type="ARBA" id="ARBA00004328"/>
    </source>
</evidence>
<dbReference type="Proteomes" id="UP001149009">
    <property type="component" value="Unassembled WGS sequence"/>
</dbReference>
<dbReference type="Gene3D" id="3.30.2320.10">
    <property type="entry name" value="hypothetical protein PF0899 domain"/>
    <property type="match status" value="1"/>
</dbReference>
<evidence type="ECO:0000259" key="3">
    <source>
        <dbReference type="Pfam" id="PF05065"/>
    </source>
</evidence>
<dbReference type="Pfam" id="PF05065">
    <property type="entry name" value="Phage_capsid"/>
    <property type="match status" value="1"/>
</dbReference>
<name>A0A9X3BAH5_9HYPH</name>
<feature type="coiled-coil region" evidence="2">
    <location>
        <begin position="3"/>
        <end position="59"/>
    </location>
</feature>
<dbReference type="InterPro" id="IPR054612">
    <property type="entry name" value="Phage_capsid-like_C"/>
</dbReference>
<sequence>MKVHELQEKRAAAVAEMRRIADQVEAESRDYTAEEEKRHGELKAEITALDAKIQRAKDVQEAERSAPAIISGNGKDGAFEDRAREFSITTAIRAAMGERVDDGRERELSAELQRRTGRSFSGIAVPDEVFLAEKRTLTVGDSGSPGAAFSLAPTVHRGDLFIDMRRSAMVTGRLGATVLDGLVGTIEIPKQTGSSAAYWVAEEGDITSSDATFSDVTLSPHTVAAMTSFSRRTMLNAVPSVEQIVRRDLAAVVARAVDAAALMGSGSNNIPTGIINTSNVHALSLGTPSWAEVLDFIASIESADADIGSMGWAMTPKAVAKLRATLKVDEDAGAGFLMNEPGNLAGYAAVTTTALPDVDGDEADNSTVIFGAWSQLLIGRWTGIDLLVNPYDSTAYAKGRVMVRAMQDVDIAVRHPESFAYADDLPVGSEGSE</sequence>
<keyword evidence="2" id="KW-0175">Coiled coil</keyword>
<dbReference type="InterPro" id="IPR024455">
    <property type="entry name" value="Phage_capsid"/>
</dbReference>
<gene>
    <name evidence="4" type="ORF">NYR54_17430</name>
</gene>
<proteinExistence type="predicted"/>
<accession>A0A9X3BAH5</accession>
<feature type="domain" description="Phage capsid-like C-terminal" evidence="3">
    <location>
        <begin position="177"/>
        <end position="422"/>
    </location>
</feature>
<evidence type="ECO:0000313" key="5">
    <source>
        <dbReference type="Proteomes" id="UP001149009"/>
    </source>
</evidence>